<keyword evidence="3 5" id="KW-0133">Cell shape</keyword>
<evidence type="ECO:0000256" key="5">
    <source>
        <dbReference type="PIRNR" id="PIRNR038471"/>
    </source>
</evidence>
<accession>A0A2V1JXI6</accession>
<dbReference type="EMBL" id="QETA01000009">
    <property type="protein sequence ID" value="PWF21050.1"/>
    <property type="molecule type" value="Genomic_DNA"/>
</dbReference>
<evidence type="ECO:0000256" key="6">
    <source>
        <dbReference type="SAM" id="MobiDB-lite"/>
    </source>
</evidence>
<comment type="similarity">
    <text evidence="1 5">Belongs to the MreC family.</text>
</comment>
<evidence type="ECO:0000313" key="8">
    <source>
        <dbReference type="EMBL" id="PWF21050.1"/>
    </source>
</evidence>
<dbReference type="AlphaFoldDB" id="A0A2V1JXI6"/>
<reference evidence="9" key="1">
    <citation type="submission" date="2018-05" db="EMBL/GenBank/DDBJ databases">
        <authorList>
            <person name="Li Y."/>
        </authorList>
    </citation>
    <scope>NUCLEOTIDE SEQUENCE [LARGE SCALE GENOMIC DNA]</scope>
    <source>
        <strain evidence="9">3d-2-2</strain>
    </source>
</reference>
<dbReference type="Gene3D" id="2.40.10.340">
    <property type="entry name" value="Rod shape-determining protein MreC, domain 1"/>
    <property type="match status" value="1"/>
</dbReference>
<dbReference type="PANTHER" id="PTHR34138:SF1">
    <property type="entry name" value="CELL SHAPE-DETERMINING PROTEIN MREC"/>
    <property type="match status" value="1"/>
</dbReference>
<dbReference type="NCBIfam" id="TIGR00219">
    <property type="entry name" value="mreC"/>
    <property type="match status" value="1"/>
</dbReference>
<feature type="domain" description="Rod shape-determining protein MreC beta-barrel core" evidence="7">
    <location>
        <begin position="128"/>
        <end position="275"/>
    </location>
</feature>
<sequence length="305" mass="32849">MSAQTAPRLFRHGYSAGVRLLVLVLAALALLFFDSRSKVLEPVRQVISTGLYPFQRLVAFPGDLAAEVNGWMNAAAMIRHENEALQRQRIELAQVSTLAAQLAIENGQLRRLLGVVDTLDESAAVVEVLYEPAHPFQQRLVFNKGSHDGIAPGMPVIDEGGVIGQIIRVTPFTAEAALLTDELVSIPVQTLRNGLRLITFGGNQPGQLEVRYVASNADIETGDVLVTSGVGGWFPAGLPVGKIEDIERDSASGFARATAVPLAHPERYRHFLVLKTDPQQSLSQEGQEVEPADAPAAPAQEEVAP</sequence>
<evidence type="ECO:0000256" key="2">
    <source>
        <dbReference type="ARBA" id="ARBA00013855"/>
    </source>
</evidence>
<dbReference type="InterPro" id="IPR007221">
    <property type="entry name" value="MreC"/>
</dbReference>
<dbReference type="GO" id="GO:0005886">
    <property type="term" value="C:plasma membrane"/>
    <property type="evidence" value="ECO:0007669"/>
    <property type="project" value="TreeGrafter"/>
</dbReference>
<comment type="caution">
    <text evidence="8">The sequence shown here is derived from an EMBL/GenBank/DDBJ whole genome shotgun (WGS) entry which is preliminary data.</text>
</comment>
<proteinExistence type="inferred from homology"/>
<feature type="region of interest" description="Disordered" evidence="6">
    <location>
        <begin position="278"/>
        <end position="305"/>
    </location>
</feature>
<evidence type="ECO:0000256" key="4">
    <source>
        <dbReference type="ARBA" id="ARBA00032089"/>
    </source>
</evidence>
<evidence type="ECO:0000256" key="3">
    <source>
        <dbReference type="ARBA" id="ARBA00022960"/>
    </source>
</evidence>
<dbReference type="InterPro" id="IPR042175">
    <property type="entry name" value="Cell/Rod_MreC_2"/>
</dbReference>
<evidence type="ECO:0000313" key="9">
    <source>
        <dbReference type="Proteomes" id="UP000245212"/>
    </source>
</evidence>
<dbReference type="GO" id="GO:0008360">
    <property type="term" value="P:regulation of cell shape"/>
    <property type="evidence" value="ECO:0007669"/>
    <property type="project" value="UniProtKB-KW"/>
</dbReference>
<name>A0A2V1JXI6_9BURK</name>
<dbReference type="RefSeq" id="WP_109063145.1">
    <property type="nucleotide sequence ID" value="NZ_QETA01000009.1"/>
</dbReference>
<keyword evidence="9" id="KW-1185">Reference proteome</keyword>
<dbReference type="PANTHER" id="PTHR34138">
    <property type="entry name" value="CELL SHAPE-DETERMINING PROTEIN MREC"/>
    <property type="match status" value="1"/>
</dbReference>
<dbReference type="PIRSF" id="PIRSF038471">
    <property type="entry name" value="MreC"/>
    <property type="match status" value="1"/>
</dbReference>
<evidence type="ECO:0000256" key="1">
    <source>
        <dbReference type="ARBA" id="ARBA00009369"/>
    </source>
</evidence>
<dbReference type="InterPro" id="IPR042177">
    <property type="entry name" value="Cell/Rod_1"/>
</dbReference>
<dbReference type="InterPro" id="IPR055342">
    <property type="entry name" value="MreC_beta-barrel_core"/>
</dbReference>
<protein>
    <recommendedName>
        <fullName evidence="2 5">Cell shape-determining protein MreC</fullName>
    </recommendedName>
    <alternativeName>
        <fullName evidence="4 5">Cell shape protein MreC</fullName>
    </alternativeName>
</protein>
<comment type="function">
    <text evidence="5">Involved in formation and maintenance of cell shape.</text>
</comment>
<dbReference type="Proteomes" id="UP000245212">
    <property type="component" value="Unassembled WGS sequence"/>
</dbReference>
<organism evidence="8 9">
    <name type="scientific">Corticimicrobacter populi</name>
    <dbReference type="NCBI Taxonomy" id="2175229"/>
    <lineage>
        <taxon>Bacteria</taxon>
        <taxon>Pseudomonadati</taxon>
        <taxon>Pseudomonadota</taxon>
        <taxon>Betaproteobacteria</taxon>
        <taxon>Burkholderiales</taxon>
        <taxon>Alcaligenaceae</taxon>
        <taxon>Corticimicrobacter</taxon>
    </lineage>
</organism>
<dbReference type="Pfam" id="PF04085">
    <property type="entry name" value="MreC"/>
    <property type="match status" value="1"/>
</dbReference>
<feature type="compositionally biased region" description="Low complexity" evidence="6">
    <location>
        <begin position="292"/>
        <end position="305"/>
    </location>
</feature>
<dbReference type="Gene3D" id="2.40.10.350">
    <property type="entry name" value="Rod shape-determining protein MreC, domain 2"/>
    <property type="match status" value="1"/>
</dbReference>
<gene>
    <name evidence="8" type="ORF">DD235_16125</name>
</gene>
<evidence type="ECO:0000259" key="7">
    <source>
        <dbReference type="Pfam" id="PF04085"/>
    </source>
</evidence>